<dbReference type="AlphaFoldDB" id="A0A022RJ23"/>
<sequence length="296" mass="34393">SIVEIRDVSPAHFFTKIESFSLFSNSGIESYECRDFEAGGYNWRLVIYPNGHPSKEKKGNHVSVYLAMSETNYLPEDWELNVIFTIFLYNQILDNYLCFRDGVRRFSEAKSMWGFPKFISKKSLRDESSSYLVEDNFVVGAEVFVLQRQRVSERLTLFKPTTQKRVWKIRGFSKLDDDVWFSEEFTVSDVNWKVQVYPNGHPSVNGRYVSIFLICVSADSFAPHQKVKADFNIRLKGWPSAILDSGKISHWFTSSTRSRPLYEFVSLDWLRDPKSCILVKDCCTVEVEIYVQLVAK</sequence>
<dbReference type="SUPFAM" id="SSF49599">
    <property type="entry name" value="TRAF domain-like"/>
    <property type="match status" value="2"/>
</dbReference>
<evidence type="ECO:0000313" key="2">
    <source>
        <dbReference type="EMBL" id="EYU39964.1"/>
    </source>
</evidence>
<organism evidence="2 3">
    <name type="scientific">Erythranthe guttata</name>
    <name type="common">Yellow monkey flower</name>
    <name type="synonym">Mimulus guttatus</name>
    <dbReference type="NCBI Taxonomy" id="4155"/>
    <lineage>
        <taxon>Eukaryota</taxon>
        <taxon>Viridiplantae</taxon>
        <taxon>Streptophyta</taxon>
        <taxon>Embryophyta</taxon>
        <taxon>Tracheophyta</taxon>
        <taxon>Spermatophyta</taxon>
        <taxon>Magnoliopsida</taxon>
        <taxon>eudicotyledons</taxon>
        <taxon>Gunneridae</taxon>
        <taxon>Pentapetalae</taxon>
        <taxon>asterids</taxon>
        <taxon>lamiids</taxon>
        <taxon>Lamiales</taxon>
        <taxon>Phrymaceae</taxon>
        <taxon>Erythranthe</taxon>
    </lineage>
</organism>
<reference evidence="2 3" key="1">
    <citation type="journal article" date="2013" name="Proc. Natl. Acad. Sci. U.S.A.">
        <title>Fine-scale variation in meiotic recombination in Mimulus inferred from population shotgun sequencing.</title>
        <authorList>
            <person name="Hellsten U."/>
            <person name="Wright K.M."/>
            <person name="Jenkins J."/>
            <person name="Shu S."/>
            <person name="Yuan Y."/>
            <person name="Wessler S.R."/>
            <person name="Schmutz J."/>
            <person name="Willis J.H."/>
            <person name="Rokhsar D.S."/>
        </authorList>
    </citation>
    <scope>NUCLEOTIDE SEQUENCE [LARGE SCALE GENOMIC DNA]</scope>
    <source>
        <strain evidence="3">cv. DUN x IM62</strain>
    </source>
</reference>
<evidence type="ECO:0000259" key="1">
    <source>
        <dbReference type="PROSITE" id="PS50144"/>
    </source>
</evidence>
<dbReference type="PANTHER" id="PTHR46162:SF20">
    <property type="entry name" value="UBIQUITIN CARBOXYL-TERMINAL HYDROLASE 7-LIKE ISOFORM X1"/>
    <property type="match status" value="1"/>
</dbReference>
<dbReference type="Gene3D" id="2.60.210.10">
    <property type="entry name" value="Apoptosis, Tumor Necrosis Factor Receptor Associated Protein 2, Chain A"/>
    <property type="match status" value="2"/>
</dbReference>
<dbReference type="Proteomes" id="UP000030748">
    <property type="component" value="Unassembled WGS sequence"/>
</dbReference>
<dbReference type="CDD" id="cd00121">
    <property type="entry name" value="MATH"/>
    <property type="match status" value="2"/>
</dbReference>
<accession>A0A022RJ23</accession>
<dbReference type="PROSITE" id="PS50144">
    <property type="entry name" value="MATH"/>
    <property type="match status" value="2"/>
</dbReference>
<dbReference type="SMART" id="SM00061">
    <property type="entry name" value="MATH"/>
    <property type="match status" value="2"/>
</dbReference>
<dbReference type="Pfam" id="PF22486">
    <property type="entry name" value="MATH_2"/>
    <property type="match status" value="2"/>
</dbReference>
<proteinExistence type="predicted"/>
<feature type="domain" description="MATH" evidence="1">
    <location>
        <begin position="162"/>
        <end position="289"/>
    </location>
</feature>
<gene>
    <name evidence="2" type="ORF">MIMGU_mgv1a025433mg</name>
</gene>
<dbReference type="PANTHER" id="PTHR46162">
    <property type="entry name" value="TRAF-LIKE FAMILY PROTEIN"/>
    <property type="match status" value="1"/>
</dbReference>
<protein>
    <recommendedName>
        <fullName evidence="1">MATH domain-containing protein</fullName>
    </recommendedName>
</protein>
<name>A0A022RJ23_ERYGU</name>
<dbReference type="InterPro" id="IPR008974">
    <property type="entry name" value="TRAF-like"/>
</dbReference>
<feature type="non-terminal residue" evidence="2">
    <location>
        <position position="1"/>
    </location>
</feature>
<keyword evidence="3" id="KW-1185">Reference proteome</keyword>
<feature type="domain" description="MATH" evidence="1">
    <location>
        <begin position="10"/>
        <end position="143"/>
    </location>
</feature>
<dbReference type="EMBL" id="KI630437">
    <property type="protein sequence ID" value="EYU39964.1"/>
    <property type="molecule type" value="Genomic_DNA"/>
</dbReference>
<evidence type="ECO:0000313" key="3">
    <source>
        <dbReference type="Proteomes" id="UP000030748"/>
    </source>
</evidence>
<dbReference type="InterPro" id="IPR002083">
    <property type="entry name" value="MATH/TRAF_dom"/>
</dbReference>
<dbReference type="eggNOG" id="KOG1987">
    <property type="taxonomic scope" value="Eukaryota"/>
</dbReference>